<keyword evidence="2" id="KW-0067">ATP-binding</keyword>
<dbReference type="InterPro" id="IPR027417">
    <property type="entry name" value="P-loop_NTPase"/>
</dbReference>
<protein>
    <submittedName>
        <fullName evidence="2">ATP-binding protein</fullName>
    </submittedName>
</protein>
<comment type="caution">
    <text evidence="2">The sequence shown here is derived from an EMBL/GenBank/DDBJ whole genome shotgun (WGS) entry which is preliminary data.</text>
</comment>
<sequence length="195" mass="21607">MDGEGNHWGCESGRVGGYEFAGVATVKILSVLIHNCKSIEDTQIIFDDYTLLVGANNSGKSNIINSIRLLLGDIKPTKSDIPLWIKEECDSWIEAKIEFSEEIQRIIGEGYFDGLICKIRRVVSSTDVKFKTGKLYAISVDGLEIKEIISGLMGEAIYIPAIANASDQMYLISGFRRSRPRTRVLLLSCGAWLGR</sequence>
<dbReference type="SUPFAM" id="SSF52540">
    <property type="entry name" value="P-loop containing nucleoside triphosphate hydrolases"/>
    <property type="match status" value="1"/>
</dbReference>
<gene>
    <name evidence="2" type="ORF">FNU79_18665</name>
</gene>
<organism evidence="2 3">
    <name type="scientific">Deinococcus detaillensis</name>
    <dbReference type="NCBI Taxonomy" id="2592048"/>
    <lineage>
        <taxon>Bacteria</taxon>
        <taxon>Thermotogati</taxon>
        <taxon>Deinococcota</taxon>
        <taxon>Deinococci</taxon>
        <taxon>Deinococcales</taxon>
        <taxon>Deinococcaceae</taxon>
        <taxon>Deinococcus</taxon>
    </lineage>
</organism>
<evidence type="ECO:0000259" key="1">
    <source>
        <dbReference type="Pfam" id="PF13175"/>
    </source>
</evidence>
<dbReference type="EMBL" id="VKDB01000060">
    <property type="protein sequence ID" value="TSA78866.1"/>
    <property type="molecule type" value="Genomic_DNA"/>
</dbReference>
<dbReference type="GO" id="GO:0005524">
    <property type="term" value="F:ATP binding"/>
    <property type="evidence" value="ECO:0007669"/>
    <property type="project" value="UniProtKB-KW"/>
</dbReference>
<keyword evidence="2" id="KW-0547">Nucleotide-binding</keyword>
<dbReference type="Pfam" id="PF13175">
    <property type="entry name" value="AAA_15"/>
    <property type="match status" value="1"/>
</dbReference>
<keyword evidence="3" id="KW-1185">Reference proteome</keyword>
<dbReference type="Gene3D" id="3.40.50.300">
    <property type="entry name" value="P-loop containing nucleotide triphosphate hydrolases"/>
    <property type="match status" value="1"/>
</dbReference>
<feature type="domain" description="Endonuclease GajA/Old nuclease/RecF-like AAA" evidence="1">
    <location>
        <begin position="27"/>
        <end position="84"/>
    </location>
</feature>
<dbReference type="Proteomes" id="UP000316092">
    <property type="component" value="Unassembled WGS sequence"/>
</dbReference>
<dbReference type="AlphaFoldDB" id="A0A553UFC1"/>
<evidence type="ECO:0000313" key="2">
    <source>
        <dbReference type="EMBL" id="TSA78866.1"/>
    </source>
</evidence>
<evidence type="ECO:0000313" key="3">
    <source>
        <dbReference type="Proteomes" id="UP000316092"/>
    </source>
</evidence>
<reference evidence="2 3" key="1">
    <citation type="submission" date="2019-07" db="EMBL/GenBank/DDBJ databases">
        <title>Deinococcus detaillus sp. nov., isolated from humus soil in Antarctica.</title>
        <authorList>
            <person name="Zhang K."/>
        </authorList>
    </citation>
    <scope>NUCLEOTIDE SEQUENCE [LARGE SCALE GENOMIC DNA]</scope>
    <source>
        <strain evidence="2 3">H1</strain>
    </source>
</reference>
<proteinExistence type="predicted"/>
<dbReference type="InterPro" id="IPR041685">
    <property type="entry name" value="AAA_GajA/Old/RecF-like"/>
</dbReference>
<accession>A0A553UFC1</accession>
<name>A0A553UFC1_9DEIO</name>